<dbReference type="InterPro" id="IPR036259">
    <property type="entry name" value="MFS_trans_sf"/>
</dbReference>
<evidence type="ECO:0000256" key="1">
    <source>
        <dbReference type="ARBA" id="ARBA00004141"/>
    </source>
</evidence>
<dbReference type="AlphaFoldDB" id="A0A423VL19"/>
<evidence type="ECO:0000313" key="9">
    <source>
        <dbReference type="EMBL" id="ROV91718.1"/>
    </source>
</evidence>
<dbReference type="OrthoDB" id="10262656at2759"/>
<comment type="subcellular location">
    <subcellularLocation>
        <location evidence="1">Membrane</location>
        <topology evidence="1">Multi-pass membrane protein</topology>
    </subcellularLocation>
</comment>
<evidence type="ECO:0000313" key="10">
    <source>
        <dbReference type="Proteomes" id="UP000285146"/>
    </source>
</evidence>
<evidence type="ECO:0000256" key="5">
    <source>
        <dbReference type="ARBA" id="ARBA00023136"/>
    </source>
</evidence>
<feature type="transmembrane region" description="Helical" evidence="7">
    <location>
        <begin position="110"/>
        <end position="128"/>
    </location>
</feature>
<reference evidence="9 10" key="1">
    <citation type="submission" date="2015-09" db="EMBL/GenBank/DDBJ databases">
        <title>Host preference determinants of Valsa canker pathogens revealed by comparative genomics.</title>
        <authorList>
            <person name="Yin Z."/>
            <person name="Huang L."/>
        </authorList>
    </citation>
    <scope>NUCLEOTIDE SEQUENCE [LARGE SCALE GENOMIC DNA]</scope>
    <source>
        <strain evidence="9 10">SXYLt</strain>
    </source>
</reference>
<dbReference type="InterPro" id="IPR020846">
    <property type="entry name" value="MFS_dom"/>
</dbReference>
<protein>
    <recommendedName>
        <fullName evidence="8">Major facilitator superfamily (MFS) profile domain-containing protein</fullName>
    </recommendedName>
</protein>
<keyword evidence="2" id="KW-0813">Transport</keyword>
<name>A0A423VL19_9PEZI</name>
<dbReference type="PROSITE" id="PS50850">
    <property type="entry name" value="MFS"/>
    <property type="match status" value="1"/>
</dbReference>
<evidence type="ECO:0000256" key="4">
    <source>
        <dbReference type="ARBA" id="ARBA00022989"/>
    </source>
</evidence>
<feature type="transmembrane region" description="Helical" evidence="7">
    <location>
        <begin position="543"/>
        <end position="563"/>
    </location>
</feature>
<dbReference type="PANTHER" id="PTHR23504">
    <property type="entry name" value="MAJOR FACILITATOR SUPERFAMILY DOMAIN-CONTAINING PROTEIN 10"/>
    <property type="match status" value="1"/>
</dbReference>
<dbReference type="GO" id="GO:0022857">
    <property type="term" value="F:transmembrane transporter activity"/>
    <property type="evidence" value="ECO:0007669"/>
    <property type="project" value="InterPro"/>
</dbReference>
<dbReference type="Gene3D" id="1.20.1250.20">
    <property type="entry name" value="MFS general substrate transporter like domains"/>
    <property type="match status" value="1"/>
</dbReference>
<sequence>MPHNNGQTEYQNSDSDYRNNRPLTKQDAGSKEDDGFPTYQLTILAICRFSEPIAFNSILAYTYVMVQDLNGTDVNASFYAGLLVSAYAVAEAITAMFWGAVSDRYGRKPVVLFGLCGVAISSLLFGLAKTYWVALLARFVGGSLNGNVSVMQTMVAEMVKKPEHEPRAYAVQPFVWFLGSIIGSAMGGFLAQPAKFYPDLFPADGLFGRYPYLLPNLVAMAVVVVAVLQGTLFLDETNPRFCKDRDGKHVHGNDDNHEGVVEEEAVDEDQDEETPLIRTSSQPISFMEEIRHARPFIAEEGLPTATSQRFDLRHNSFGTMHSISVRPDISGGQQASPSPSTPPTRDQGKTLNFAVIMLIVSLVIVAFHQMAFGAILPIYLLDQPSYNSTTTQHRHLDLTGGMGFSLHDVGVYLAVNGFIALFIQGLIFPIFVESVGVWLSVVIPTVLYPLCYIVMPFLSLLRPVGSTEQSESWLLSGGIYASLFLQNFFGIILTPCALILLKNACPSPLVLGRVNGIAMSAVCGARTVSSPLVGVFYDAGGSAAAWGGCLIVAVLGAIQLWWIPKGRVVAGVPEIHVESAFVGHHEHISGADESAILDENEVEGVADNGVI</sequence>
<gene>
    <name evidence="9" type="ORF">VPNG_09950</name>
</gene>
<keyword evidence="10" id="KW-1185">Reference proteome</keyword>
<keyword evidence="4 7" id="KW-1133">Transmembrane helix</keyword>
<feature type="transmembrane region" description="Helical" evidence="7">
    <location>
        <begin position="168"/>
        <end position="192"/>
    </location>
</feature>
<dbReference type="EMBL" id="LKEB01000089">
    <property type="protein sequence ID" value="ROV91718.1"/>
    <property type="molecule type" value="Genomic_DNA"/>
</dbReference>
<keyword evidence="3 7" id="KW-0812">Transmembrane</keyword>
<feature type="transmembrane region" description="Helical" evidence="7">
    <location>
        <begin position="478"/>
        <end position="501"/>
    </location>
</feature>
<dbReference type="PANTHER" id="PTHR23504:SF2">
    <property type="entry name" value="TRANSPORTER, PUTATIVE (AFU_ORTHOLOGUE AFUA_8G04150)-RELATED"/>
    <property type="match status" value="1"/>
</dbReference>
<feature type="transmembrane region" description="Helical" evidence="7">
    <location>
        <begin position="78"/>
        <end position="98"/>
    </location>
</feature>
<keyword evidence="5 7" id="KW-0472">Membrane</keyword>
<evidence type="ECO:0000256" key="6">
    <source>
        <dbReference type="SAM" id="MobiDB-lite"/>
    </source>
</evidence>
<feature type="transmembrane region" description="Helical" evidence="7">
    <location>
        <begin position="409"/>
        <end position="428"/>
    </location>
</feature>
<dbReference type="InParanoid" id="A0A423VL19"/>
<feature type="region of interest" description="Disordered" evidence="6">
    <location>
        <begin position="1"/>
        <end position="32"/>
    </location>
</feature>
<organism evidence="9 10">
    <name type="scientific">Cytospora leucostoma</name>
    <dbReference type="NCBI Taxonomy" id="1230097"/>
    <lineage>
        <taxon>Eukaryota</taxon>
        <taxon>Fungi</taxon>
        <taxon>Dikarya</taxon>
        <taxon>Ascomycota</taxon>
        <taxon>Pezizomycotina</taxon>
        <taxon>Sordariomycetes</taxon>
        <taxon>Sordariomycetidae</taxon>
        <taxon>Diaporthales</taxon>
        <taxon>Cytosporaceae</taxon>
        <taxon>Cytospora</taxon>
    </lineage>
</organism>
<feature type="domain" description="Major facilitator superfamily (MFS) profile" evidence="8">
    <location>
        <begin position="40"/>
        <end position="565"/>
    </location>
</feature>
<proteinExistence type="predicted"/>
<dbReference type="SUPFAM" id="SSF103473">
    <property type="entry name" value="MFS general substrate transporter"/>
    <property type="match status" value="1"/>
</dbReference>
<accession>A0A423VL19</accession>
<feature type="compositionally biased region" description="Polar residues" evidence="6">
    <location>
        <begin position="1"/>
        <end position="14"/>
    </location>
</feature>
<feature type="region of interest" description="Disordered" evidence="6">
    <location>
        <begin position="323"/>
        <end position="346"/>
    </location>
</feature>
<dbReference type="InterPro" id="IPR011701">
    <property type="entry name" value="MFS"/>
</dbReference>
<evidence type="ECO:0000256" key="2">
    <source>
        <dbReference type="ARBA" id="ARBA00022448"/>
    </source>
</evidence>
<comment type="caution">
    <text evidence="9">The sequence shown here is derived from an EMBL/GenBank/DDBJ whole genome shotgun (WGS) entry which is preliminary data.</text>
</comment>
<evidence type="ECO:0000256" key="7">
    <source>
        <dbReference type="SAM" id="Phobius"/>
    </source>
</evidence>
<dbReference type="CDD" id="cd17330">
    <property type="entry name" value="MFS_SLC46_TetA_like"/>
    <property type="match status" value="1"/>
</dbReference>
<feature type="transmembrane region" description="Helical" evidence="7">
    <location>
        <begin position="513"/>
        <end position="537"/>
    </location>
</feature>
<dbReference type="GO" id="GO:0016020">
    <property type="term" value="C:membrane"/>
    <property type="evidence" value="ECO:0007669"/>
    <property type="project" value="UniProtKB-SubCell"/>
</dbReference>
<evidence type="ECO:0000256" key="3">
    <source>
        <dbReference type="ARBA" id="ARBA00022692"/>
    </source>
</evidence>
<feature type="transmembrane region" description="Helical" evidence="7">
    <location>
        <begin position="435"/>
        <end position="458"/>
    </location>
</feature>
<evidence type="ECO:0000259" key="8">
    <source>
        <dbReference type="PROSITE" id="PS50850"/>
    </source>
</evidence>
<feature type="transmembrane region" description="Helical" evidence="7">
    <location>
        <begin position="353"/>
        <end position="380"/>
    </location>
</feature>
<dbReference type="Proteomes" id="UP000285146">
    <property type="component" value="Unassembled WGS sequence"/>
</dbReference>
<dbReference type="Pfam" id="PF07690">
    <property type="entry name" value="MFS_1"/>
    <property type="match status" value="1"/>
</dbReference>
<feature type="transmembrane region" description="Helical" evidence="7">
    <location>
        <begin position="212"/>
        <end position="234"/>
    </location>
</feature>